<dbReference type="OrthoDB" id="9815233at2"/>
<dbReference type="RefSeq" id="WP_141870760.1">
    <property type="nucleotide sequence ID" value="NZ_VFOX01000001.1"/>
</dbReference>
<evidence type="ECO:0000256" key="2">
    <source>
        <dbReference type="ARBA" id="ARBA00022898"/>
    </source>
</evidence>
<proteinExistence type="inferred from homology"/>
<dbReference type="InterPro" id="IPR015424">
    <property type="entry name" value="PyrdxlP-dep_Trfase"/>
</dbReference>
<evidence type="ECO:0000256" key="3">
    <source>
        <dbReference type="ARBA" id="ARBA00044507"/>
    </source>
</evidence>
<dbReference type="Proteomes" id="UP000317209">
    <property type="component" value="Unassembled WGS sequence"/>
</dbReference>
<organism evidence="5 6">
    <name type="scientific">Microbacterium saperdae</name>
    <dbReference type="NCBI Taxonomy" id="69368"/>
    <lineage>
        <taxon>Bacteria</taxon>
        <taxon>Bacillati</taxon>
        <taxon>Actinomycetota</taxon>
        <taxon>Actinomycetes</taxon>
        <taxon>Micrococcales</taxon>
        <taxon>Microbacteriaceae</taxon>
        <taxon>Microbacterium</taxon>
    </lineage>
</organism>
<keyword evidence="6" id="KW-1185">Reference proteome</keyword>
<evidence type="ECO:0000313" key="6">
    <source>
        <dbReference type="Proteomes" id="UP000317209"/>
    </source>
</evidence>
<evidence type="ECO:0000256" key="4">
    <source>
        <dbReference type="PIRSR" id="PIRSR618319-50"/>
    </source>
</evidence>
<dbReference type="SUPFAM" id="SSF53383">
    <property type="entry name" value="PLP-dependent transferases"/>
    <property type="match status" value="1"/>
</dbReference>
<keyword evidence="5" id="KW-0808">Transferase</keyword>
<dbReference type="Gene3D" id="3.40.640.10">
    <property type="entry name" value="Type I PLP-dependent aspartate aminotransferase-like (Major domain)"/>
    <property type="match status" value="1"/>
</dbReference>
<feature type="modified residue" description="N6-(pyridoxal phosphate)lysine" evidence="4">
    <location>
        <position position="208"/>
    </location>
</feature>
<sequence>MSIYDDLGVKTVINGVGPATRLGGLPVSEPVWAAMREAMSVTVRISALQAAAGRRLSSLLGVPACYVTSGAAAALTLGTAVALTGSDSARVDALPNTTGMPNRVIIQRAQRDPYDHAVTAAGAELVEIGYPHTTHTSELERAIDERTAAVLVRPGAPGNLLTLRTISEIAHAHGVPVIVDGALRVPPIERLQQFFADGADLVAVSGGKKFRAPQATGILCGRPELIAAVALHHQDMDEREQTWMSGEHADSPEPWAPSAPPRHGIGRSMKVGREQIAGLVTAVDRYVNAPGEDDRAGLAELDILQEQLGAQASTTVTRGFEESLDVPVLHLDLSRTGVDIDTVIRALATGDPAIAVGEDHAWRGVLTVNPLALLPGDGARFAEAFTRTLDRLGAESATADGASA</sequence>
<accession>A0A543BJ03</accession>
<gene>
    <name evidence="5" type="ORF">FB560_0325</name>
</gene>
<evidence type="ECO:0000313" key="5">
    <source>
        <dbReference type="EMBL" id="TQL84733.1"/>
    </source>
</evidence>
<dbReference type="EMBL" id="VFOX01000001">
    <property type="protein sequence ID" value="TQL84733.1"/>
    <property type="molecule type" value="Genomic_DNA"/>
</dbReference>
<protein>
    <submittedName>
        <fullName evidence="5">L-seryl-tRNA(Ser) seleniumtransferase</fullName>
    </submittedName>
</protein>
<dbReference type="PANTHER" id="PTHR32328">
    <property type="entry name" value="L-SERYL-TRNA(SEC) SELENIUM TRANSFERASE"/>
    <property type="match status" value="1"/>
</dbReference>
<comment type="caution">
    <text evidence="5">The sequence shown here is derived from an EMBL/GenBank/DDBJ whole genome shotgun (WGS) entry which is preliminary data.</text>
</comment>
<dbReference type="PANTHER" id="PTHR32328:SF0">
    <property type="entry name" value="L-SERYL-TRNA(SEC) SELENIUM TRANSFERASE"/>
    <property type="match status" value="1"/>
</dbReference>
<dbReference type="InterPro" id="IPR018319">
    <property type="entry name" value="SelA-like"/>
</dbReference>
<dbReference type="GO" id="GO:0004125">
    <property type="term" value="F:L-seryl-tRNA(Sec) selenium transferase activity"/>
    <property type="evidence" value="ECO:0007669"/>
    <property type="project" value="TreeGrafter"/>
</dbReference>
<dbReference type="InterPro" id="IPR015421">
    <property type="entry name" value="PyrdxlP-dep_Trfase_major"/>
</dbReference>
<comment type="cofactor">
    <cofactor evidence="1 4">
        <name>pyridoxal 5'-phosphate</name>
        <dbReference type="ChEBI" id="CHEBI:597326"/>
    </cofactor>
</comment>
<dbReference type="AlphaFoldDB" id="A0A543BJ03"/>
<reference evidence="5 6" key="1">
    <citation type="submission" date="2019-06" db="EMBL/GenBank/DDBJ databases">
        <title>Sequencing the genomes of 1000 actinobacteria strains.</title>
        <authorList>
            <person name="Klenk H.-P."/>
        </authorList>
    </citation>
    <scope>NUCLEOTIDE SEQUENCE [LARGE SCALE GENOMIC DNA]</scope>
    <source>
        <strain evidence="5 6">DSM 20169</strain>
    </source>
</reference>
<evidence type="ECO:0000256" key="1">
    <source>
        <dbReference type="ARBA" id="ARBA00001933"/>
    </source>
</evidence>
<keyword evidence="2 4" id="KW-0663">Pyridoxal phosphate</keyword>
<comment type="similarity">
    <text evidence="3">Belongs to the SelA family.</text>
</comment>
<name>A0A543BJ03_9MICO</name>
<dbReference type="Pfam" id="PF03841">
    <property type="entry name" value="SelA"/>
    <property type="match status" value="1"/>
</dbReference>